<proteinExistence type="predicted"/>
<feature type="region of interest" description="Disordered" evidence="1">
    <location>
        <begin position="86"/>
        <end position="230"/>
    </location>
</feature>
<keyword evidence="3" id="KW-1185">Reference proteome</keyword>
<evidence type="ECO:0000313" key="2">
    <source>
        <dbReference type="EMBL" id="KIW69450.1"/>
    </source>
</evidence>
<accession>A0A0D2FSD3</accession>
<feature type="compositionally biased region" description="Basic and acidic residues" evidence="1">
    <location>
        <begin position="123"/>
        <end position="134"/>
    </location>
</feature>
<feature type="compositionally biased region" description="Acidic residues" evidence="1">
    <location>
        <begin position="98"/>
        <end position="114"/>
    </location>
</feature>
<feature type="region of interest" description="Disordered" evidence="1">
    <location>
        <begin position="485"/>
        <end position="513"/>
    </location>
</feature>
<feature type="compositionally biased region" description="Polar residues" evidence="1">
    <location>
        <begin position="208"/>
        <end position="219"/>
    </location>
</feature>
<feature type="compositionally biased region" description="Acidic residues" evidence="1">
    <location>
        <begin position="384"/>
        <end position="404"/>
    </location>
</feature>
<feature type="compositionally biased region" description="Basic residues" evidence="1">
    <location>
        <begin position="149"/>
        <end position="166"/>
    </location>
</feature>
<feature type="region of interest" description="Disordered" evidence="1">
    <location>
        <begin position="288"/>
        <end position="318"/>
    </location>
</feature>
<dbReference type="HOGENOM" id="CLU_509968_0_0_1"/>
<protein>
    <submittedName>
        <fullName evidence="2">Uncharacterized protein</fullName>
    </submittedName>
</protein>
<feature type="region of interest" description="Disordered" evidence="1">
    <location>
        <begin position="355"/>
        <end position="454"/>
    </location>
</feature>
<evidence type="ECO:0000256" key="1">
    <source>
        <dbReference type="SAM" id="MobiDB-lite"/>
    </source>
</evidence>
<dbReference type="AlphaFoldDB" id="A0A0D2FSD3"/>
<feature type="compositionally biased region" description="Basic and acidic residues" evidence="1">
    <location>
        <begin position="499"/>
        <end position="513"/>
    </location>
</feature>
<dbReference type="Proteomes" id="UP000054266">
    <property type="component" value="Unassembled WGS sequence"/>
</dbReference>
<feature type="compositionally biased region" description="Basic and acidic residues" evidence="1">
    <location>
        <begin position="443"/>
        <end position="454"/>
    </location>
</feature>
<organism evidence="2 3">
    <name type="scientific">Phialophora macrospora</name>
    <dbReference type="NCBI Taxonomy" id="1851006"/>
    <lineage>
        <taxon>Eukaryota</taxon>
        <taxon>Fungi</taxon>
        <taxon>Dikarya</taxon>
        <taxon>Ascomycota</taxon>
        <taxon>Pezizomycotina</taxon>
        <taxon>Eurotiomycetes</taxon>
        <taxon>Chaetothyriomycetidae</taxon>
        <taxon>Chaetothyriales</taxon>
        <taxon>Herpotrichiellaceae</taxon>
        <taxon>Phialophora</taxon>
    </lineage>
</organism>
<gene>
    <name evidence="2" type="ORF">PV04_05327</name>
</gene>
<feature type="compositionally biased region" description="Polar residues" evidence="1">
    <location>
        <begin position="432"/>
        <end position="442"/>
    </location>
</feature>
<dbReference type="EMBL" id="KN846958">
    <property type="protein sequence ID" value="KIW69450.1"/>
    <property type="molecule type" value="Genomic_DNA"/>
</dbReference>
<evidence type="ECO:0000313" key="3">
    <source>
        <dbReference type="Proteomes" id="UP000054266"/>
    </source>
</evidence>
<sequence>MAEAWHTKGNIKFHFNKDICPYVVIRHDEIIQQEDVDMMAQAVLLDGLSNDDRGCQECWDIVSSRKWMGRMPTVQEKLEYLYTSSTNQTGGGGVGDNEVNDEDAGLGGEADEAGESSGTKRRRGDEKDAAAEQEHDAEDEEIRIVGARALKKPRRGSTKRNNRVRKGGAMSSSSVFPAPPNLKSSFANRTATTPVPAVGEVIPPRPDQINQSESETYSISPVGDGRNWNPSTDKLFSKICQKSSGGWKRSTPVQDTLQAARRQMALELEANLNPRSVRASTAADGIVTGTRSSAGEGGAKKGSKSMGAPNPTKGRMSPVAARRADCVQCGHTSTVTRLDTNSNCGLLCVECSNGDEEDEKKLRPHQKSHNMRTSASADPVGESAESELADSDLGDDYESECDIDDNPRDEVSSSDISDSDASSRHRPDKSPGLSTDSSASESKPSRDEVTRLRRENARLRAQVAHLLDLNADASRREARLFRKLSRYEAGEQDECESQDDARVKDSEESKTKQ</sequence>
<name>A0A0D2FSD3_9EURO</name>
<reference evidence="2 3" key="1">
    <citation type="submission" date="2015-01" db="EMBL/GenBank/DDBJ databases">
        <title>The Genome Sequence of Capronia semiimmersa CBS27337.</title>
        <authorList>
            <consortium name="The Broad Institute Genomics Platform"/>
            <person name="Cuomo C."/>
            <person name="de Hoog S."/>
            <person name="Gorbushina A."/>
            <person name="Stielow B."/>
            <person name="Teixiera M."/>
            <person name="Abouelleil A."/>
            <person name="Chapman S.B."/>
            <person name="Priest M."/>
            <person name="Young S.K."/>
            <person name="Wortman J."/>
            <person name="Nusbaum C."/>
            <person name="Birren B."/>
        </authorList>
    </citation>
    <scope>NUCLEOTIDE SEQUENCE [LARGE SCALE GENOMIC DNA]</scope>
    <source>
        <strain evidence="2 3">CBS 27337</strain>
    </source>
</reference>
<feature type="compositionally biased region" description="Polar residues" evidence="1">
    <location>
        <begin position="182"/>
        <end position="193"/>
    </location>
</feature>